<evidence type="ECO:0000313" key="3">
    <source>
        <dbReference type="Proteomes" id="UP000724672"/>
    </source>
</evidence>
<organism evidence="2 3">
    <name type="scientific">Anaeromonas frigoriresistens</name>
    <dbReference type="NCBI Taxonomy" id="2683708"/>
    <lineage>
        <taxon>Bacteria</taxon>
        <taxon>Bacillati</taxon>
        <taxon>Bacillota</taxon>
        <taxon>Tissierellia</taxon>
        <taxon>Tissierellales</taxon>
        <taxon>Thermohalobacteraceae</taxon>
        <taxon>Anaeromonas</taxon>
    </lineage>
</organism>
<dbReference type="Proteomes" id="UP000724672">
    <property type="component" value="Unassembled WGS sequence"/>
</dbReference>
<feature type="domain" description="Aminoglycoside phosphotransferase" evidence="1">
    <location>
        <begin position="48"/>
        <end position="278"/>
    </location>
</feature>
<proteinExistence type="predicted"/>
<sequence>MINIILKIKKFLTPTEDEMRKILLKIEELLKCKYEIEVKGILEIEDGQNLNYFIEGNEVNSDKNIKLFLKIISKDGYPNVEDLSKCYELLKSRGFKYYNIIHHDITSDIAPYGFIIQEWIDGDVRISNDDIDYEENDEILWLRDFAEVLKEVHRIRFDHFGDIRGIVKFDNLQEYYRNIDEVIRWSFGNVKDEGIILSDLVDKGILEKEFLEYALEGISKLAEKVSTKKSVLIYGDMFPSNIIYKEDEPRIIDWDECRANWWVYEIARTTYYIDDKYIAMKFIEYYDPEDHLDQIDIGIRIEHIKQHLRKLCILCMNQEKDIQLMEQVREMKKFIVNRLENTFLY</sequence>
<dbReference type="PANTHER" id="PTHR21310:SF15">
    <property type="entry name" value="AMINOGLYCOSIDE PHOSPHOTRANSFERASE DOMAIN-CONTAINING PROTEIN"/>
    <property type="match status" value="1"/>
</dbReference>
<comment type="caution">
    <text evidence="2">The sequence shown here is derived from an EMBL/GenBank/DDBJ whole genome shotgun (WGS) entry which is preliminary data.</text>
</comment>
<dbReference type="PANTHER" id="PTHR21310">
    <property type="entry name" value="AMINOGLYCOSIDE PHOSPHOTRANSFERASE-RELATED-RELATED"/>
    <property type="match status" value="1"/>
</dbReference>
<dbReference type="InterPro" id="IPR051678">
    <property type="entry name" value="AGP_Transferase"/>
</dbReference>
<gene>
    <name evidence="2" type="ORF">GOQ27_12840</name>
</gene>
<reference evidence="2" key="1">
    <citation type="submission" date="2019-12" db="EMBL/GenBank/DDBJ databases">
        <title>Clostridiaceae gen. nov. sp. nov., isolated from sediment in Xinjiang, China.</title>
        <authorList>
            <person name="Zhang R."/>
        </authorList>
    </citation>
    <scope>NUCLEOTIDE SEQUENCE</scope>
    <source>
        <strain evidence="2">D2Q-11</strain>
    </source>
</reference>
<dbReference type="EMBL" id="WSFT01000048">
    <property type="protein sequence ID" value="MBS4539355.1"/>
    <property type="molecule type" value="Genomic_DNA"/>
</dbReference>
<dbReference type="Pfam" id="PF01636">
    <property type="entry name" value="APH"/>
    <property type="match status" value="1"/>
</dbReference>
<dbReference type="RefSeq" id="WP_203367279.1">
    <property type="nucleotide sequence ID" value="NZ_WSFT01000048.1"/>
</dbReference>
<dbReference type="Gene3D" id="3.90.1200.10">
    <property type="match status" value="1"/>
</dbReference>
<evidence type="ECO:0000313" key="2">
    <source>
        <dbReference type="EMBL" id="MBS4539355.1"/>
    </source>
</evidence>
<dbReference type="SUPFAM" id="SSF56112">
    <property type="entry name" value="Protein kinase-like (PK-like)"/>
    <property type="match status" value="1"/>
</dbReference>
<evidence type="ECO:0000259" key="1">
    <source>
        <dbReference type="Pfam" id="PF01636"/>
    </source>
</evidence>
<accession>A0A942UWH0</accession>
<dbReference type="AlphaFoldDB" id="A0A942UWH0"/>
<protein>
    <submittedName>
        <fullName evidence="2">Aminoglycoside phosphotransferase family protein</fullName>
    </submittedName>
</protein>
<dbReference type="InterPro" id="IPR011009">
    <property type="entry name" value="Kinase-like_dom_sf"/>
</dbReference>
<name>A0A942UWH0_9FIRM</name>
<keyword evidence="3" id="KW-1185">Reference proteome</keyword>
<dbReference type="InterPro" id="IPR002575">
    <property type="entry name" value="Aminoglycoside_PTrfase"/>
</dbReference>